<keyword evidence="4" id="KW-0732">Signal</keyword>
<protein>
    <submittedName>
        <fullName evidence="6">Putative ABC transporter substrate-binding lipoprotein YhfQ</fullName>
    </submittedName>
</protein>
<evidence type="ECO:0000256" key="4">
    <source>
        <dbReference type="ARBA" id="ARBA00022729"/>
    </source>
</evidence>
<accession>A0A1Y2MPM4</accession>
<dbReference type="InterPro" id="IPR051313">
    <property type="entry name" value="Bact_iron-sidero_bind"/>
</dbReference>
<dbReference type="STRING" id="2074.BG845_05360"/>
<proteinExistence type="inferred from homology"/>
<dbReference type="RefSeq" id="WP_085915494.1">
    <property type="nucleotide sequence ID" value="NZ_AP018920.1"/>
</dbReference>
<dbReference type="Proteomes" id="UP000194360">
    <property type="component" value="Unassembled WGS sequence"/>
</dbReference>
<dbReference type="OrthoDB" id="7941913at2"/>
<dbReference type="SUPFAM" id="SSF53807">
    <property type="entry name" value="Helical backbone' metal receptor"/>
    <property type="match status" value="1"/>
</dbReference>
<organism evidence="6 7">
    <name type="scientific">Pseudonocardia autotrophica</name>
    <name type="common">Amycolata autotrophica</name>
    <name type="synonym">Nocardia autotrophica</name>
    <dbReference type="NCBI Taxonomy" id="2074"/>
    <lineage>
        <taxon>Bacteria</taxon>
        <taxon>Bacillati</taxon>
        <taxon>Actinomycetota</taxon>
        <taxon>Actinomycetes</taxon>
        <taxon>Pseudonocardiales</taxon>
        <taxon>Pseudonocardiaceae</taxon>
        <taxon>Pseudonocardia</taxon>
    </lineage>
</organism>
<dbReference type="Gene3D" id="3.40.50.1980">
    <property type="entry name" value="Nitrogenase molybdenum iron protein domain"/>
    <property type="match status" value="2"/>
</dbReference>
<comment type="subcellular location">
    <subcellularLocation>
        <location evidence="1">Cell envelope</location>
    </subcellularLocation>
</comment>
<dbReference type="GO" id="GO:1901678">
    <property type="term" value="P:iron coordination entity transport"/>
    <property type="evidence" value="ECO:0007669"/>
    <property type="project" value="UniProtKB-ARBA"/>
</dbReference>
<dbReference type="InterPro" id="IPR002491">
    <property type="entry name" value="ABC_transptr_periplasmic_BD"/>
</dbReference>
<feature type="domain" description="Fe/B12 periplasmic-binding" evidence="5">
    <location>
        <begin position="71"/>
        <end position="341"/>
    </location>
</feature>
<keyword evidence="6" id="KW-0449">Lipoprotein</keyword>
<dbReference type="PANTHER" id="PTHR30532">
    <property type="entry name" value="IRON III DICITRATE-BINDING PERIPLASMIC PROTEIN"/>
    <property type="match status" value="1"/>
</dbReference>
<comment type="similarity">
    <text evidence="2">Belongs to the bacterial solute-binding protein 8 family.</text>
</comment>
<evidence type="ECO:0000256" key="1">
    <source>
        <dbReference type="ARBA" id="ARBA00004196"/>
    </source>
</evidence>
<evidence type="ECO:0000256" key="3">
    <source>
        <dbReference type="ARBA" id="ARBA00022448"/>
    </source>
</evidence>
<dbReference type="AlphaFoldDB" id="A0A1Y2MPM4"/>
<reference evidence="6 7" key="1">
    <citation type="submission" date="2016-09" db="EMBL/GenBank/DDBJ databases">
        <title>Pseudonocardia autotrophica DSM535, a candidate organism with high potential of specific P450 cytochromes.</title>
        <authorList>
            <person name="Grumaz C."/>
            <person name="Vainshtein Y."/>
            <person name="Kirstahler P."/>
            <person name="Sohn K."/>
        </authorList>
    </citation>
    <scope>NUCLEOTIDE SEQUENCE [LARGE SCALE GENOMIC DNA]</scope>
    <source>
        <strain evidence="6 7">DSM 535</strain>
    </source>
</reference>
<evidence type="ECO:0000259" key="5">
    <source>
        <dbReference type="PROSITE" id="PS50983"/>
    </source>
</evidence>
<dbReference type="PANTHER" id="PTHR30532:SF24">
    <property type="entry name" value="FERRIC ENTEROBACTIN-BINDING PERIPLASMIC PROTEIN FEPB"/>
    <property type="match status" value="1"/>
</dbReference>
<gene>
    <name evidence="6" type="primary">yhfQ_5</name>
    <name evidence="6" type="ORF">BG845_05360</name>
</gene>
<sequence length="346" mass="36990">MSAPSVSSRVPLSHEIHDDLNRRHFVGAGLLTVLLAGCGAPVTTSGRPGAGDPWEFTDDAGTRIALPAHPRRITVDSFVCGALWDYGIRPIAVWGRTTAPGGTVHRDLGDADLSTMDDLTGEAITEVNLERLAAVAPEIIVTFAYDGSPGWTAESQFDLIRGIAPVASVDIGNRPVRDIFAGFARIAEALGGEPSAEAIGTARAGFDAACERLRVAAAQRPGLRLLAGDLDLVQGTGLWVNTPDWPLYALLTELGVELVNAGFAEPSFVSEELLTEQRADAILLINSNVDPAASYDSPVWQSLPAVRAGQFAWPDQPPVLYSYDNYARLLDRITELLTASRRLDPQ</sequence>
<keyword evidence="7" id="KW-1185">Reference proteome</keyword>
<dbReference type="EMBL" id="MIGB01000039">
    <property type="protein sequence ID" value="OSY36438.1"/>
    <property type="molecule type" value="Genomic_DNA"/>
</dbReference>
<dbReference type="PROSITE" id="PS50983">
    <property type="entry name" value="FE_B12_PBP"/>
    <property type="match status" value="1"/>
</dbReference>
<keyword evidence="3" id="KW-0813">Transport</keyword>
<dbReference type="GO" id="GO:0030288">
    <property type="term" value="C:outer membrane-bounded periplasmic space"/>
    <property type="evidence" value="ECO:0007669"/>
    <property type="project" value="TreeGrafter"/>
</dbReference>
<evidence type="ECO:0000313" key="6">
    <source>
        <dbReference type="EMBL" id="OSY36438.1"/>
    </source>
</evidence>
<evidence type="ECO:0000313" key="7">
    <source>
        <dbReference type="Proteomes" id="UP000194360"/>
    </source>
</evidence>
<comment type="caution">
    <text evidence="6">The sequence shown here is derived from an EMBL/GenBank/DDBJ whole genome shotgun (WGS) entry which is preliminary data.</text>
</comment>
<name>A0A1Y2MPM4_PSEAH</name>
<evidence type="ECO:0000256" key="2">
    <source>
        <dbReference type="ARBA" id="ARBA00008814"/>
    </source>
</evidence>